<dbReference type="EMBL" id="BAAATR010000007">
    <property type="protein sequence ID" value="GAA2240811.1"/>
    <property type="molecule type" value="Genomic_DNA"/>
</dbReference>
<reference evidence="3" key="1">
    <citation type="journal article" date="2019" name="Int. J. Syst. Evol. Microbiol.">
        <title>The Global Catalogue of Microorganisms (GCM) 10K type strain sequencing project: providing services to taxonomists for standard genome sequencing and annotation.</title>
        <authorList>
            <consortium name="The Broad Institute Genomics Platform"/>
            <consortium name="The Broad Institute Genome Sequencing Center for Infectious Disease"/>
            <person name="Wu L."/>
            <person name="Ma J."/>
        </authorList>
    </citation>
    <scope>NUCLEOTIDE SEQUENCE [LARGE SCALE GENOMIC DNA]</scope>
    <source>
        <strain evidence="3">JCM 7356</strain>
    </source>
</reference>
<evidence type="ECO:0000313" key="2">
    <source>
        <dbReference type="EMBL" id="GAA2240811.1"/>
    </source>
</evidence>
<evidence type="ECO:0008006" key="4">
    <source>
        <dbReference type="Google" id="ProtNLM"/>
    </source>
</evidence>
<gene>
    <name evidence="2" type="ORF">GCM10010430_22880</name>
</gene>
<feature type="compositionally biased region" description="Low complexity" evidence="1">
    <location>
        <begin position="17"/>
        <end position="30"/>
    </location>
</feature>
<feature type="region of interest" description="Disordered" evidence="1">
    <location>
        <begin position="1"/>
        <end position="32"/>
    </location>
</feature>
<dbReference type="Proteomes" id="UP001500305">
    <property type="component" value="Unassembled WGS sequence"/>
</dbReference>
<evidence type="ECO:0000313" key="3">
    <source>
        <dbReference type="Proteomes" id="UP001500305"/>
    </source>
</evidence>
<evidence type="ECO:0000256" key="1">
    <source>
        <dbReference type="SAM" id="MobiDB-lite"/>
    </source>
</evidence>
<sequence>MWQDGSGRAAVDRAGDRAPPLVSVPPASVPDDGGPGGAVSFLGMWVLAAVPDEVVDDVAPVLGPHIDGQRELARTQELWRRWSAAPERVGGLRALRRRGSGPSMALDADSEAFQELSSACPLDEHCEEIYAALDRIPADWRHLALAPGCRKGFPVAALAHGLGPRRFALLPGWFGDMVLTSQQVRETLPDVVAALELTAEQRREARQRAVEWLCDSGDGDPGEAATMLDGVVPLWHAAVERQAGLLGCMFIPG</sequence>
<comment type="caution">
    <text evidence="2">The sequence shown here is derived from an EMBL/GenBank/DDBJ whole genome shotgun (WGS) entry which is preliminary data.</text>
</comment>
<proteinExistence type="predicted"/>
<name>A0ABP5QNI7_9ACTN</name>
<organism evidence="2 3">
    <name type="scientific">Kitasatospora cystarginea</name>
    <dbReference type="NCBI Taxonomy" id="58350"/>
    <lineage>
        <taxon>Bacteria</taxon>
        <taxon>Bacillati</taxon>
        <taxon>Actinomycetota</taxon>
        <taxon>Actinomycetes</taxon>
        <taxon>Kitasatosporales</taxon>
        <taxon>Streptomycetaceae</taxon>
        <taxon>Kitasatospora</taxon>
    </lineage>
</organism>
<protein>
    <recommendedName>
        <fullName evidence="4">DUF4253 domain-containing protein</fullName>
    </recommendedName>
</protein>
<keyword evidence="3" id="KW-1185">Reference proteome</keyword>
<accession>A0ABP5QNI7</accession>